<dbReference type="AlphaFoldDB" id="A0A2A3YNK5"/>
<organism evidence="2 3">
    <name type="scientific">Brachybacterium alimentarium</name>
    <dbReference type="NCBI Taxonomy" id="47845"/>
    <lineage>
        <taxon>Bacteria</taxon>
        <taxon>Bacillati</taxon>
        <taxon>Actinomycetota</taxon>
        <taxon>Actinomycetes</taxon>
        <taxon>Micrococcales</taxon>
        <taxon>Dermabacteraceae</taxon>
        <taxon>Brachybacterium</taxon>
    </lineage>
</organism>
<feature type="domain" description="ATPase BadF/BadG/BcrA/BcrD type" evidence="1">
    <location>
        <begin position="16"/>
        <end position="227"/>
    </location>
</feature>
<accession>A0A2A3YNK5</accession>
<proteinExistence type="predicted"/>
<evidence type="ECO:0000313" key="3">
    <source>
        <dbReference type="Proteomes" id="UP000218598"/>
    </source>
</evidence>
<sequence length="329" mass="34033">MGADANAPFPVVIAGDIGGTSSRLALAGRDGEVLAEAKGPGANLRSSGPEALDHVAETLREVLEAGRRELGAELDITAVALGISGAGPARAEEVRSAVTERLEPLGIAPDRVLITDDLHTAFLSGGVGDDGLLVLAGTGAVAVRFDGRESVERRDGMGWLLGDIGSAVWLGRRTLQAVAADLDHRGRHTELTELVGDMLDLDLRDGLLPPSPTGDPRQDLIRALDDLLPAGSPAALGRFAPLPGTIPEDPAAREILDTAVRHVMDTVRALDPDCGLPVVLAGSVLATPGPLHDEVVTGLEASGRDFRTAPTGLPGALRLAREKAAVDLR</sequence>
<name>A0A2A3YNK5_9MICO</name>
<dbReference type="PANTHER" id="PTHR43190:SF3">
    <property type="entry name" value="N-ACETYL-D-GLUCOSAMINE KINASE"/>
    <property type="match status" value="1"/>
</dbReference>
<dbReference type="InterPro" id="IPR002731">
    <property type="entry name" value="ATPase_BadF"/>
</dbReference>
<evidence type="ECO:0000259" key="1">
    <source>
        <dbReference type="Pfam" id="PF01869"/>
    </source>
</evidence>
<protein>
    <submittedName>
        <fullName evidence="2">N-acetylglucosamine kinase</fullName>
    </submittedName>
</protein>
<dbReference type="InterPro" id="IPR043129">
    <property type="entry name" value="ATPase_NBD"/>
</dbReference>
<reference evidence="2 3" key="1">
    <citation type="journal article" date="2017" name="Elife">
        <title>Extensive horizontal gene transfer in cheese-associated bacteria.</title>
        <authorList>
            <person name="Bonham K.S."/>
            <person name="Wolfe B.E."/>
            <person name="Dutton R.J."/>
        </authorList>
    </citation>
    <scope>NUCLEOTIDE SEQUENCE [LARGE SCALE GENOMIC DNA]</scope>
    <source>
        <strain evidence="2 3">341_9</strain>
    </source>
</reference>
<keyword evidence="2" id="KW-0418">Kinase</keyword>
<keyword evidence="2" id="KW-0808">Transferase</keyword>
<evidence type="ECO:0000313" key="2">
    <source>
        <dbReference type="EMBL" id="PCC40871.1"/>
    </source>
</evidence>
<dbReference type="GeneID" id="95327559"/>
<dbReference type="PANTHER" id="PTHR43190">
    <property type="entry name" value="N-ACETYL-D-GLUCOSAMINE KINASE"/>
    <property type="match status" value="1"/>
</dbReference>
<comment type="caution">
    <text evidence="2">The sequence shown here is derived from an EMBL/GenBank/DDBJ whole genome shotgun (WGS) entry which is preliminary data.</text>
</comment>
<dbReference type="EMBL" id="NRGR01000004">
    <property type="protein sequence ID" value="PCC40871.1"/>
    <property type="molecule type" value="Genomic_DNA"/>
</dbReference>
<gene>
    <name evidence="2" type="ORF">CIK66_01135</name>
</gene>
<dbReference type="GO" id="GO:0016301">
    <property type="term" value="F:kinase activity"/>
    <property type="evidence" value="ECO:0007669"/>
    <property type="project" value="UniProtKB-KW"/>
</dbReference>
<dbReference type="InterPro" id="IPR052519">
    <property type="entry name" value="Euk-type_GlcNAc_Kinase"/>
</dbReference>
<dbReference type="Pfam" id="PF01869">
    <property type="entry name" value="BcrAD_BadFG"/>
    <property type="match status" value="1"/>
</dbReference>
<dbReference type="Gene3D" id="3.30.420.40">
    <property type="match status" value="2"/>
</dbReference>
<dbReference type="Proteomes" id="UP000218598">
    <property type="component" value="Unassembled WGS sequence"/>
</dbReference>
<dbReference type="OrthoDB" id="8701357at2"/>
<keyword evidence="3" id="KW-1185">Reference proteome</keyword>
<dbReference type="SUPFAM" id="SSF53067">
    <property type="entry name" value="Actin-like ATPase domain"/>
    <property type="match status" value="2"/>
</dbReference>
<dbReference type="RefSeq" id="WP_096165175.1">
    <property type="nucleotide sequence ID" value="NZ_JBQQHT010000021.1"/>
</dbReference>